<name>J9A9U1_WUCBA</name>
<keyword evidence="5" id="KW-0206">Cytoskeleton</keyword>
<dbReference type="AlphaFoldDB" id="J9A9U1"/>
<evidence type="ECO:0000313" key="9">
    <source>
        <dbReference type="EMBL" id="EJW70720.1"/>
    </source>
</evidence>
<dbReference type="SUPFAM" id="SSF52540">
    <property type="entry name" value="P-loop containing nucleoside triphosphate hydrolases"/>
    <property type="match status" value="1"/>
</dbReference>
<dbReference type="GO" id="GO:0004674">
    <property type="term" value="F:protein serine/threonine kinase activity"/>
    <property type="evidence" value="ECO:0007669"/>
    <property type="project" value="TreeGrafter"/>
</dbReference>
<dbReference type="Gene3D" id="1.20.58.530">
    <property type="match status" value="1"/>
</dbReference>
<comment type="caution">
    <text evidence="7">Lacks conserved residue(s) required for the propagation of feature annotation.</text>
</comment>
<dbReference type="GO" id="GO:0000146">
    <property type="term" value="F:microfilament motor activity"/>
    <property type="evidence" value="ECO:0007669"/>
    <property type="project" value="TreeGrafter"/>
</dbReference>
<gene>
    <name evidence="9" type="ORF">WUBG_18374</name>
</gene>
<evidence type="ECO:0000313" key="10">
    <source>
        <dbReference type="Proteomes" id="UP000004810"/>
    </source>
</evidence>
<dbReference type="InterPro" id="IPR001609">
    <property type="entry name" value="Myosin_head_motor_dom-like"/>
</dbReference>
<dbReference type="GO" id="GO:0030832">
    <property type="term" value="P:regulation of actin filament length"/>
    <property type="evidence" value="ECO:0007669"/>
    <property type="project" value="TreeGrafter"/>
</dbReference>
<comment type="similarity">
    <text evidence="7">Belongs to the TRAFAC class myosin-kinesin ATPase superfamily. Myosin family.</text>
</comment>
<evidence type="ECO:0000259" key="8">
    <source>
        <dbReference type="PROSITE" id="PS51456"/>
    </source>
</evidence>
<dbReference type="GO" id="GO:0003779">
    <property type="term" value="F:actin binding"/>
    <property type="evidence" value="ECO:0007669"/>
    <property type="project" value="UniProtKB-KW"/>
</dbReference>
<comment type="caution">
    <text evidence="9">The sequence shown here is derived from an EMBL/GenBank/DDBJ whole genome shotgun (WGS) entry which is preliminary data.</text>
</comment>
<protein>
    <recommendedName>
        <fullName evidence="8">Myosin motor domain-containing protein</fullName>
    </recommendedName>
</protein>
<dbReference type="InterPro" id="IPR052409">
    <property type="entry name" value="Myosin-III_kinase_activity"/>
</dbReference>
<dbReference type="EMBL" id="ADBV01020785">
    <property type="protein sequence ID" value="EJW70720.1"/>
    <property type="molecule type" value="Genomic_DNA"/>
</dbReference>
<evidence type="ECO:0000256" key="6">
    <source>
        <dbReference type="ARBA" id="ARBA00023273"/>
    </source>
</evidence>
<keyword evidence="3" id="KW-0963">Cytoplasm</keyword>
<dbReference type="PANTHER" id="PTHR46256:SF5">
    <property type="entry name" value="MYOSIN-IIIB-LIKE"/>
    <property type="match status" value="1"/>
</dbReference>
<evidence type="ECO:0000256" key="3">
    <source>
        <dbReference type="ARBA" id="ARBA00022490"/>
    </source>
</evidence>
<comment type="subcellular location">
    <subcellularLocation>
        <location evidence="2">Cell projection</location>
    </subcellularLocation>
    <subcellularLocation>
        <location evidence="1">Cytoplasm</location>
        <location evidence="1">Cytoskeleton</location>
    </subcellularLocation>
</comment>
<keyword evidence="7" id="KW-0518">Myosin</keyword>
<evidence type="ECO:0000256" key="1">
    <source>
        <dbReference type="ARBA" id="ARBA00004245"/>
    </source>
</evidence>
<keyword evidence="7" id="KW-0505">Motor protein</keyword>
<dbReference type="InterPro" id="IPR027417">
    <property type="entry name" value="P-loop_NTPase"/>
</dbReference>
<keyword evidence="7" id="KW-0009">Actin-binding</keyword>
<evidence type="ECO:0000256" key="4">
    <source>
        <dbReference type="ARBA" id="ARBA00022737"/>
    </source>
</evidence>
<dbReference type="Pfam" id="PF00063">
    <property type="entry name" value="Myosin_head"/>
    <property type="match status" value="1"/>
</dbReference>
<dbReference type="GO" id="GO:0042995">
    <property type="term" value="C:cell projection"/>
    <property type="evidence" value="ECO:0007669"/>
    <property type="project" value="UniProtKB-SubCell"/>
</dbReference>
<dbReference type="Proteomes" id="UP000004810">
    <property type="component" value="Unassembled WGS sequence"/>
</dbReference>
<accession>J9A9U1</accession>
<feature type="domain" description="Myosin motor" evidence="8">
    <location>
        <begin position="1"/>
        <end position="97"/>
    </location>
</feature>
<dbReference type="GO" id="GO:0005524">
    <property type="term" value="F:ATP binding"/>
    <property type="evidence" value="ECO:0007669"/>
    <property type="project" value="InterPro"/>
</dbReference>
<dbReference type="PROSITE" id="PS51456">
    <property type="entry name" value="MYOSIN_MOTOR"/>
    <property type="match status" value="1"/>
</dbReference>
<evidence type="ECO:0000256" key="2">
    <source>
        <dbReference type="ARBA" id="ARBA00004316"/>
    </source>
</evidence>
<evidence type="ECO:0000256" key="7">
    <source>
        <dbReference type="PROSITE-ProRule" id="PRU00782"/>
    </source>
</evidence>
<evidence type="ECO:0000256" key="5">
    <source>
        <dbReference type="ARBA" id="ARBA00023212"/>
    </source>
</evidence>
<keyword evidence="6" id="KW-0966">Cell projection</keyword>
<organism evidence="9 10">
    <name type="scientific">Wuchereria bancrofti</name>
    <dbReference type="NCBI Taxonomy" id="6293"/>
    <lineage>
        <taxon>Eukaryota</taxon>
        <taxon>Metazoa</taxon>
        <taxon>Ecdysozoa</taxon>
        <taxon>Nematoda</taxon>
        <taxon>Chromadorea</taxon>
        <taxon>Rhabditida</taxon>
        <taxon>Spirurina</taxon>
        <taxon>Spiruromorpha</taxon>
        <taxon>Filarioidea</taxon>
        <taxon>Onchocercidae</taxon>
        <taxon>Wuchereria</taxon>
    </lineage>
</organism>
<keyword evidence="4" id="KW-0677">Repeat</keyword>
<feature type="non-terminal residue" evidence="9">
    <location>
        <position position="1"/>
    </location>
</feature>
<dbReference type="GO" id="GO:0016459">
    <property type="term" value="C:myosin complex"/>
    <property type="evidence" value="ECO:0007669"/>
    <property type="project" value="UniProtKB-KW"/>
</dbReference>
<dbReference type="PANTHER" id="PTHR46256">
    <property type="entry name" value="AGAP011099-PA"/>
    <property type="match status" value="1"/>
</dbReference>
<reference evidence="10" key="1">
    <citation type="submission" date="2012-08" db="EMBL/GenBank/DDBJ databases">
        <title>The Genome Sequence of Wuchereria bancrofti.</title>
        <authorList>
            <person name="Nutman T.B."/>
            <person name="Fink D.L."/>
            <person name="Russ C."/>
            <person name="Young S."/>
            <person name="Zeng Q."/>
            <person name="Koehrsen M."/>
            <person name="Alvarado L."/>
            <person name="Berlin A."/>
            <person name="Chapman S.B."/>
            <person name="Chen Z."/>
            <person name="Freedman E."/>
            <person name="Gellesch M."/>
            <person name="Goldberg J."/>
            <person name="Griggs A."/>
            <person name="Gujja S."/>
            <person name="Heilman E.R."/>
            <person name="Heiman D."/>
            <person name="Hepburn T."/>
            <person name="Howarth C."/>
            <person name="Jen D."/>
            <person name="Larson L."/>
            <person name="Lewis B."/>
            <person name="Mehta T."/>
            <person name="Park D."/>
            <person name="Pearson M."/>
            <person name="Roberts A."/>
            <person name="Saif S."/>
            <person name="Shea T."/>
            <person name="Shenoy N."/>
            <person name="Sisk P."/>
            <person name="Stolte C."/>
            <person name="Sykes S."/>
            <person name="Walk T."/>
            <person name="White J."/>
            <person name="Yandava C."/>
            <person name="Haas B."/>
            <person name="Henn M.R."/>
            <person name="Nusbaum C."/>
            <person name="Birren B."/>
        </authorList>
    </citation>
    <scope>NUCLEOTIDE SEQUENCE [LARGE SCALE GENOMIC DNA]</scope>
    <source>
        <strain evidence="10">NA</strain>
    </source>
</reference>
<feature type="non-terminal residue" evidence="9">
    <location>
        <position position="97"/>
    </location>
</feature>
<sequence>PLGLLSLLQEECLVPNGNDQSLLEKLLAANANNSIFTRSRQSARHTTVSHFSIAHYAGNVAYNINGWVEKNKDVIERNGLEVLASSTKPLLQILFPL</sequence>
<proteinExistence type="inferred from homology"/>